<organism evidence="3 4">
    <name type="scientific">Nocardioides malaquae</name>
    <dbReference type="NCBI Taxonomy" id="2773426"/>
    <lineage>
        <taxon>Bacteria</taxon>
        <taxon>Bacillati</taxon>
        <taxon>Actinomycetota</taxon>
        <taxon>Actinomycetes</taxon>
        <taxon>Propionibacteriales</taxon>
        <taxon>Nocardioidaceae</taxon>
        <taxon>Nocardioides</taxon>
    </lineage>
</organism>
<gene>
    <name evidence="3" type="ORF">IEQ44_10145</name>
</gene>
<evidence type="ECO:0000256" key="1">
    <source>
        <dbReference type="SAM" id="MobiDB-lite"/>
    </source>
</evidence>
<comment type="caution">
    <text evidence="3">The sequence shown here is derived from an EMBL/GenBank/DDBJ whole genome shotgun (WGS) entry which is preliminary data.</text>
</comment>
<feature type="region of interest" description="Disordered" evidence="1">
    <location>
        <begin position="125"/>
        <end position="150"/>
    </location>
</feature>
<reference evidence="3 4" key="1">
    <citation type="submission" date="2020-10" db="EMBL/GenBank/DDBJ databases">
        <title>Nocardioides sp. isolated from sludge.</title>
        <authorList>
            <person name="Zhang X."/>
        </authorList>
    </citation>
    <scope>NUCLEOTIDE SEQUENCE [LARGE SCALE GENOMIC DNA]</scope>
    <source>
        <strain evidence="3 4">Y6</strain>
    </source>
</reference>
<protein>
    <submittedName>
        <fullName evidence="3">Uncharacterized protein</fullName>
    </submittedName>
</protein>
<feature type="compositionally biased region" description="Acidic residues" evidence="1">
    <location>
        <begin position="131"/>
        <end position="150"/>
    </location>
</feature>
<name>A0ABR9RTY2_9ACTN</name>
<evidence type="ECO:0000256" key="2">
    <source>
        <dbReference type="SAM" id="Phobius"/>
    </source>
</evidence>
<keyword evidence="2" id="KW-0472">Membrane</keyword>
<sequence>MPDLSRLRDVDTPESRVLQSVATGAFTALVSPAKLSRGTRTTMHAFSGLLGAGAGAFVLAGQMPPAQRAVAAVTLGASLYGASALGVVADTKAEQWLRDRGVRRPRLVLGLAAGVLTWFTSAPTESREALDTDTLDADLPDTEERDPDSR</sequence>
<dbReference type="EMBL" id="JADCSA010000008">
    <property type="protein sequence ID" value="MBE7325019.1"/>
    <property type="molecule type" value="Genomic_DNA"/>
</dbReference>
<evidence type="ECO:0000313" key="4">
    <source>
        <dbReference type="Proteomes" id="UP000756387"/>
    </source>
</evidence>
<keyword evidence="4" id="KW-1185">Reference proteome</keyword>
<keyword evidence="2" id="KW-1133">Transmembrane helix</keyword>
<feature type="transmembrane region" description="Helical" evidence="2">
    <location>
        <begin position="43"/>
        <end position="63"/>
    </location>
</feature>
<dbReference type="Proteomes" id="UP000756387">
    <property type="component" value="Unassembled WGS sequence"/>
</dbReference>
<accession>A0ABR9RTY2</accession>
<evidence type="ECO:0000313" key="3">
    <source>
        <dbReference type="EMBL" id="MBE7325019.1"/>
    </source>
</evidence>
<proteinExistence type="predicted"/>
<feature type="transmembrane region" description="Helical" evidence="2">
    <location>
        <begin position="69"/>
        <end position="87"/>
    </location>
</feature>
<keyword evidence="2" id="KW-0812">Transmembrane</keyword>
<dbReference type="RefSeq" id="WP_193638334.1">
    <property type="nucleotide sequence ID" value="NZ_JADCSA010000008.1"/>
</dbReference>